<organism evidence="11 12">
    <name type="scientific">Streptohalobacillus salinus</name>
    <dbReference type="NCBI Taxonomy" id="621096"/>
    <lineage>
        <taxon>Bacteria</taxon>
        <taxon>Bacillati</taxon>
        <taxon>Bacillota</taxon>
        <taxon>Bacilli</taxon>
        <taxon>Bacillales</taxon>
        <taxon>Bacillaceae</taxon>
        <taxon>Streptohalobacillus</taxon>
    </lineage>
</organism>
<comment type="catalytic activity">
    <reaction evidence="1 6">
        <text>Hydrolysis of terminal, non-reducing alpha-D-galactose residues in alpha-D-galactosides, including galactose oligosaccharides, galactomannans and galactolipids.</text>
        <dbReference type="EC" id="3.2.1.22"/>
    </reaction>
</comment>
<evidence type="ECO:0000313" key="12">
    <source>
        <dbReference type="Proteomes" id="UP000247922"/>
    </source>
</evidence>
<evidence type="ECO:0000259" key="10">
    <source>
        <dbReference type="Pfam" id="PF16875"/>
    </source>
</evidence>
<dbReference type="CDD" id="cd14791">
    <property type="entry name" value="GH36"/>
    <property type="match status" value="1"/>
</dbReference>
<feature type="domain" description="Glycosyl hydrolase family 36 N-terminal" evidence="10">
    <location>
        <begin position="30"/>
        <end position="284"/>
    </location>
</feature>
<dbReference type="OrthoDB" id="9758822at2"/>
<dbReference type="InterPro" id="IPR031705">
    <property type="entry name" value="Glyco_hydro_36_C"/>
</dbReference>
<evidence type="ECO:0000256" key="3">
    <source>
        <dbReference type="ARBA" id="ARBA00012755"/>
    </source>
</evidence>
<keyword evidence="5 6" id="KW-0326">Glycosidase</keyword>
<dbReference type="InterPro" id="IPR000111">
    <property type="entry name" value="Glyco_hydro_27/36_CS"/>
</dbReference>
<dbReference type="PROSITE" id="PS00512">
    <property type="entry name" value="ALPHA_GALACTOSIDASE"/>
    <property type="match status" value="1"/>
</dbReference>
<dbReference type="InterPro" id="IPR002252">
    <property type="entry name" value="Glyco_hydro_36"/>
</dbReference>
<feature type="binding site" evidence="8">
    <location>
        <position position="548"/>
    </location>
    <ligand>
        <name>substrate</name>
    </ligand>
</feature>
<evidence type="ECO:0000256" key="4">
    <source>
        <dbReference type="ARBA" id="ARBA00022801"/>
    </source>
</evidence>
<evidence type="ECO:0000313" key="11">
    <source>
        <dbReference type="EMBL" id="PXW88316.1"/>
    </source>
</evidence>
<dbReference type="Gene3D" id="2.60.40.1180">
    <property type="entry name" value="Golgi alpha-mannosidase II"/>
    <property type="match status" value="1"/>
</dbReference>
<dbReference type="RefSeq" id="WP_110251951.1">
    <property type="nucleotide sequence ID" value="NZ_QJJR01000013.1"/>
</dbReference>
<feature type="binding site" evidence="8">
    <location>
        <position position="526"/>
    </location>
    <ligand>
        <name>substrate</name>
    </ligand>
</feature>
<evidence type="ECO:0000256" key="8">
    <source>
        <dbReference type="PIRSR" id="PIRSR005536-2"/>
    </source>
</evidence>
<dbReference type="InterPro" id="IPR013780">
    <property type="entry name" value="Glyco_hydro_b"/>
</dbReference>
<feature type="binding site" evidence="8">
    <location>
        <begin position="476"/>
        <end position="480"/>
    </location>
    <ligand>
        <name>substrate</name>
    </ligand>
</feature>
<feature type="active site" description="Nucleophile" evidence="7">
    <location>
        <position position="478"/>
    </location>
</feature>
<sequence length="739" mass="84811">MPIYVNEETLTFHLSGRGVSYLFKVLPNQELTHLYYGKALAHVDDFNQLFYTDIKDNSCFEASETPLSFDYIRGEYPSFGRSDFREPAIQLKDEAGSRVTAFRYQGYQIKEGKAPLAGLPATYVESDQEATTLTVTMYDAHLDTSLDLNYTVFSDYPVITRHVTLTNQSDQQLAIDRLMSASLDFNHDQWDWMELHGSWARERHVKRQALHPGIQKIGSTRGTSSAQHNPFFALLDPDATEHQGEVYGFSLVYSSNFLAQCEVDHYQTTRVMLGINPFDFSYLLRPGETFVSPEVVMVYSDAGLNKMSQVYHDLYRNRLARGHWRDKLRPVLINNWEATYFDFDETKLLAMATEAKALGVDLFVLDDGWFKERNSDQSSLGDWYVDQEKLPHGLGALSDKITELGLMFGLWIEPEMVSRDSDLYRAHPEWVIQVPDRDKTIGRYQYVLDFANPDVVDYIYQLIKQRLSEAKVSYVKWDMNRYMTEVASRRLDPGDQQSVRHRYILGVYRLYERLTNDFPDVLFESCASGGARFDPGMLYYAPQAWTSDNTDAVERINIQYGSSMVYPLSMMGAHVSAVPNHQTHRITPLETRGVVSFSGMLGYELDPSQLTETEKAIVKQQITTYKQIQETVQTGTFTRLLSPFDDHRRAAWMVKSQDETEVLVTFVQLSAIANPGFRQLKLKALQPKAQYQLVGSDAVFYGDQLMHHGIELDRYIDRSDAGDYRGYLLHFKALKGEDN</sequence>
<proteinExistence type="inferred from homology"/>
<evidence type="ECO:0000256" key="6">
    <source>
        <dbReference type="PIRNR" id="PIRNR005536"/>
    </source>
</evidence>
<dbReference type="Proteomes" id="UP000247922">
    <property type="component" value="Unassembled WGS sequence"/>
</dbReference>
<dbReference type="Gene3D" id="3.20.20.70">
    <property type="entry name" value="Aldolase class I"/>
    <property type="match status" value="1"/>
</dbReference>
<dbReference type="PIRSF" id="PIRSF005536">
    <property type="entry name" value="Agal"/>
    <property type="match status" value="1"/>
</dbReference>
<dbReference type="InterPro" id="IPR038417">
    <property type="entry name" value="Alpga-gal_N_sf"/>
</dbReference>
<dbReference type="FunFam" id="3.20.20.70:FF:000118">
    <property type="entry name" value="Alpha-galactosidase"/>
    <property type="match status" value="1"/>
</dbReference>
<dbReference type="EC" id="3.2.1.22" evidence="3 6"/>
<keyword evidence="12" id="KW-1185">Reference proteome</keyword>
<feature type="binding site" evidence="8">
    <location>
        <position position="199"/>
    </location>
    <ligand>
        <name>substrate</name>
    </ligand>
</feature>
<dbReference type="Pfam" id="PF16874">
    <property type="entry name" value="Glyco_hydro_36C"/>
    <property type="match status" value="1"/>
</dbReference>
<dbReference type="InterPro" id="IPR013785">
    <property type="entry name" value="Aldolase_TIM"/>
</dbReference>
<feature type="active site" description="Proton donor" evidence="7">
    <location>
        <position position="548"/>
    </location>
</feature>
<dbReference type="InterPro" id="IPR031704">
    <property type="entry name" value="Glyco_hydro_36_N"/>
</dbReference>
<evidence type="ECO:0000256" key="7">
    <source>
        <dbReference type="PIRSR" id="PIRSR005536-1"/>
    </source>
</evidence>
<evidence type="ECO:0000256" key="5">
    <source>
        <dbReference type="ARBA" id="ARBA00023295"/>
    </source>
</evidence>
<name>A0A2V3W3P1_9BACI</name>
<comment type="similarity">
    <text evidence="2">Belongs to the glycosyl hydrolase 36 family.</text>
</comment>
<dbReference type="PANTHER" id="PTHR43053:SF3">
    <property type="entry name" value="ALPHA-GALACTOSIDASE C-RELATED"/>
    <property type="match status" value="1"/>
</dbReference>
<evidence type="ECO:0000256" key="2">
    <source>
        <dbReference type="ARBA" id="ARBA00006202"/>
    </source>
</evidence>
<dbReference type="InterPro" id="IPR017853">
    <property type="entry name" value="GH"/>
</dbReference>
<dbReference type="PANTHER" id="PTHR43053">
    <property type="entry name" value="GLYCOSIDASE FAMILY 31"/>
    <property type="match status" value="1"/>
</dbReference>
<reference evidence="11 12" key="1">
    <citation type="submission" date="2018-05" db="EMBL/GenBank/DDBJ databases">
        <title>Genomic Encyclopedia of Type Strains, Phase IV (KMG-IV): sequencing the most valuable type-strain genomes for metagenomic binning, comparative biology and taxonomic classification.</title>
        <authorList>
            <person name="Goeker M."/>
        </authorList>
    </citation>
    <scope>NUCLEOTIDE SEQUENCE [LARGE SCALE GENOMIC DNA]</scope>
    <source>
        <strain evidence="11 12">DSM 22440</strain>
    </source>
</reference>
<dbReference type="GO" id="GO:0016052">
    <property type="term" value="P:carbohydrate catabolic process"/>
    <property type="evidence" value="ECO:0007669"/>
    <property type="project" value="InterPro"/>
</dbReference>
<dbReference type="EMBL" id="QJJR01000013">
    <property type="protein sequence ID" value="PXW88316.1"/>
    <property type="molecule type" value="Genomic_DNA"/>
</dbReference>
<gene>
    <name evidence="11" type="ORF">DES38_11347</name>
</gene>
<evidence type="ECO:0000259" key="9">
    <source>
        <dbReference type="Pfam" id="PF16874"/>
    </source>
</evidence>
<comment type="caution">
    <text evidence="11">The sequence shown here is derived from an EMBL/GenBank/DDBJ whole genome shotgun (WGS) entry which is preliminary data.</text>
</comment>
<evidence type="ECO:0000256" key="1">
    <source>
        <dbReference type="ARBA" id="ARBA00001255"/>
    </source>
</evidence>
<keyword evidence="4 6" id="KW-0378">Hydrolase</keyword>
<dbReference type="Gene3D" id="2.70.98.60">
    <property type="entry name" value="alpha-galactosidase from lactobacil brevis"/>
    <property type="match status" value="1"/>
</dbReference>
<dbReference type="PRINTS" id="PR00743">
    <property type="entry name" value="GLHYDRLASE36"/>
</dbReference>
<dbReference type="Pfam" id="PF16875">
    <property type="entry name" value="Glyco_hydro_36N"/>
    <property type="match status" value="1"/>
</dbReference>
<dbReference type="GO" id="GO:0004557">
    <property type="term" value="F:alpha-galactosidase activity"/>
    <property type="evidence" value="ECO:0007669"/>
    <property type="project" value="UniProtKB-UniRule"/>
</dbReference>
<feature type="domain" description="Glycosyl hydrolase family 36 C-terminal" evidence="9">
    <location>
        <begin position="650"/>
        <end position="731"/>
    </location>
</feature>
<dbReference type="SUPFAM" id="SSF51445">
    <property type="entry name" value="(Trans)glycosidases"/>
    <property type="match status" value="1"/>
</dbReference>
<dbReference type="InterPro" id="IPR050985">
    <property type="entry name" value="Alpha-glycosidase_related"/>
</dbReference>
<feature type="binding site" evidence="8">
    <location>
        <begin position="366"/>
        <end position="367"/>
    </location>
    <ligand>
        <name>substrate</name>
    </ligand>
</feature>
<accession>A0A2V3W3P1</accession>
<dbReference type="Pfam" id="PF02065">
    <property type="entry name" value="Melibiase"/>
    <property type="match status" value="1"/>
</dbReference>
<feature type="binding site" evidence="8">
    <location>
        <position position="443"/>
    </location>
    <ligand>
        <name>substrate</name>
    </ligand>
</feature>
<protein>
    <recommendedName>
        <fullName evidence="3 6">Alpha-galactosidase</fullName>
        <ecNumber evidence="3 6">3.2.1.22</ecNumber>
    </recommendedName>
</protein>
<dbReference type="AlphaFoldDB" id="A0A2V3W3P1"/>